<dbReference type="Pfam" id="PF08787">
    <property type="entry name" value="Alginate_lyase2"/>
    <property type="match status" value="1"/>
</dbReference>
<accession>A0ABR7S505</accession>
<dbReference type="InterPro" id="IPR013320">
    <property type="entry name" value="ConA-like_dom_sf"/>
</dbReference>
<organism evidence="2 3">
    <name type="scientific">Aquipseudomonas alcaligenes</name>
    <name type="common">Pseudomonas alcaligenes</name>
    <dbReference type="NCBI Taxonomy" id="43263"/>
    <lineage>
        <taxon>Bacteria</taxon>
        <taxon>Pseudomonadati</taxon>
        <taxon>Pseudomonadota</taxon>
        <taxon>Gammaproteobacteria</taxon>
        <taxon>Pseudomonadales</taxon>
        <taxon>Pseudomonadaceae</taxon>
        <taxon>Aquipseudomonas</taxon>
    </lineage>
</organism>
<feature type="domain" description="Alginate lyase 2" evidence="1">
    <location>
        <begin position="36"/>
        <end position="248"/>
    </location>
</feature>
<evidence type="ECO:0000259" key="1">
    <source>
        <dbReference type="Pfam" id="PF08787"/>
    </source>
</evidence>
<dbReference type="RefSeq" id="WP_187807296.1">
    <property type="nucleotide sequence ID" value="NZ_LZEU01000001.1"/>
</dbReference>
<dbReference type="InterPro" id="IPR014895">
    <property type="entry name" value="Alginate_lyase_2"/>
</dbReference>
<name>A0ABR7S505_AQUAC</name>
<dbReference type="SUPFAM" id="SSF49899">
    <property type="entry name" value="Concanavalin A-like lectins/glucanases"/>
    <property type="match status" value="1"/>
</dbReference>
<protein>
    <recommendedName>
        <fullName evidence="1">Alginate lyase 2 domain-containing protein</fullName>
    </recommendedName>
</protein>
<dbReference type="EMBL" id="LZEU01000001">
    <property type="protein sequence ID" value="MBC9251807.1"/>
    <property type="molecule type" value="Genomic_DNA"/>
</dbReference>
<dbReference type="Proteomes" id="UP000744555">
    <property type="component" value="Unassembled WGS sequence"/>
</dbReference>
<proteinExistence type="predicted"/>
<comment type="caution">
    <text evidence="2">The sequence shown here is derived from an EMBL/GenBank/DDBJ whole genome shotgun (WGS) entry which is preliminary data.</text>
</comment>
<evidence type="ECO:0000313" key="2">
    <source>
        <dbReference type="EMBL" id="MBC9251807.1"/>
    </source>
</evidence>
<keyword evidence="3" id="KW-1185">Reference proteome</keyword>
<gene>
    <name evidence="2" type="ORF">A9179_16170</name>
</gene>
<dbReference type="Gene3D" id="2.60.120.200">
    <property type="match status" value="1"/>
</dbReference>
<evidence type="ECO:0000313" key="3">
    <source>
        <dbReference type="Proteomes" id="UP000744555"/>
    </source>
</evidence>
<dbReference type="PROSITE" id="PS51257">
    <property type="entry name" value="PROKAR_LIPOPROTEIN"/>
    <property type="match status" value="1"/>
</dbReference>
<reference evidence="2 3" key="1">
    <citation type="submission" date="2016-06" db="EMBL/GenBank/DDBJ databases">
        <authorList>
            <person name="Ramos C."/>
            <person name="Pintado A."/>
            <person name="Crespo-Gomez J.I."/>
        </authorList>
    </citation>
    <scope>NUCLEOTIDE SEQUENCE [LARGE SCALE GENOMIC DNA]</scope>
    <source>
        <strain evidence="2 3">AVO110</strain>
    </source>
</reference>
<sequence>MHRSILCLASLLLVLAGCRSEQQDERHYMAPAANYDLSHWKLTLPDEQASEVRPDALKAGYASRYFYLADNGAMVFVAPVRGGTTENSDYPRSELRELLDPSRDGQNWFGQGYHRLMAACRVLRSPSSEKIIIGQIHGYDARPLIKLQWDKGRLKALIKRHPEGSEEDLIHLFTTRVNNDLFSYSIEVRDGVLSVEANGERFQHDFFQADPAWRAVPLYFKAGAYVQDAEGGAAEVGEVQFTELQVEHGE</sequence>